<dbReference type="Proteomes" id="UP001157353">
    <property type="component" value="Unassembled WGS sequence"/>
</dbReference>
<sequence>MLAFSLLSELDRKVILFTHEKRTRDKNRLSSTILSEEYRAFIITEGEYILWELQKRKLTEAEVIAHAWLVTSVSNISLMFNFQKNNQLTISSLFENFHCSGDWQLEHGILKVAFVYEGHSYDINIIANNNRSIHSALQIVDNQRSELLKVAPIINATQGTALLD</sequence>
<name>A0ABQ6E2M9_9GAMM</name>
<reference evidence="2" key="1">
    <citation type="journal article" date="2019" name="Int. J. Syst. Evol. Microbiol.">
        <title>The Global Catalogue of Microorganisms (GCM) 10K type strain sequencing project: providing services to taxonomists for standard genome sequencing and annotation.</title>
        <authorList>
            <consortium name="The Broad Institute Genomics Platform"/>
            <consortium name="The Broad Institute Genome Sequencing Center for Infectious Disease"/>
            <person name="Wu L."/>
            <person name="Ma J."/>
        </authorList>
    </citation>
    <scope>NUCLEOTIDE SEQUENCE [LARGE SCALE GENOMIC DNA]</scope>
    <source>
        <strain evidence="2">NBRC 103166</strain>
    </source>
</reference>
<protein>
    <submittedName>
        <fullName evidence="1">Uncharacterized protein</fullName>
    </submittedName>
</protein>
<comment type="caution">
    <text evidence="1">The sequence shown here is derived from an EMBL/GenBank/DDBJ whole genome shotgun (WGS) entry which is preliminary data.</text>
</comment>
<keyword evidence="2" id="KW-1185">Reference proteome</keyword>
<dbReference type="EMBL" id="BSPQ01000013">
    <property type="protein sequence ID" value="GLS91494.1"/>
    <property type="molecule type" value="Genomic_DNA"/>
</dbReference>
<evidence type="ECO:0000313" key="2">
    <source>
        <dbReference type="Proteomes" id="UP001157353"/>
    </source>
</evidence>
<accession>A0ABQ6E2M9</accession>
<evidence type="ECO:0000313" key="1">
    <source>
        <dbReference type="EMBL" id="GLS91494.1"/>
    </source>
</evidence>
<dbReference type="RefSeq" id="WP_284204605.1">
    <property type="nucleotide sequence ID" value="NZ_BSPQ01000013.1"/>
</dbReference>
<proteinExistence type="predicted"/>
<organism evidence="1 2">
    <name type="scientific">Psychromonas marina</name>
    <dbReference type="NCBI Taxonomy" id="88364"/>
    <lineage>
        <taxon>Bacteria</taxon>
        <taxon>Pseudomonadati</taxon>
        <taxon>Pseudomonadota</taxon>
        <taxon>Gammaproteobacteria</taxon>
        <taxon>Alteromonadales</taxon>
        <taxon>Psychromonadaceae</taxon>
        <taxon>Psychromonas</taxon>
    </lineage>
</organism>
<gene>
    <name evidence="1" type="ORF">GCM10007916_25630</name>
</gene>